<name>C1DB89_LARHH</name>
<organism evidence="1 2">
    <name type="scientific">Laribacter hongkongensis (strain HLHK9)</name>
    <dbReference type="NCBI Taxonomy" id="557598"/>
    <lineage>
        <taxon>Bacteria</taxon>
        <taxon>Pseudomonadati</taxon>
        <taxon>Pseudomonadota</taxon>
        <taxon>Betaproteobacteria</taxon>
        <taxon>Neisseriales</taxon>
        <taxon>Aquaspirillaceae</taxon>
        <taxon>Laribacter</taxon>
    </lineage>
</organism>
<protein>
    <submittedName>
        <fullName evidence="1">Uncharacterized protein</fullName>
    </submittedName>
</protein>
<accession>C1DB89</accession>
<reference evidence="1 2" key="1">
    <citation type="journal article" date="2009" name="PLoS Genet.">
        <title>The complete genome and proteome of Laribacter hongkongensis reveal potential mechanisms for adaptations to different temperatures and habitats.</title>
        <authorList>
            <person name="Woo P.C."/>
            <person name="Lau S.K."/>
            <person name="Tse H."/>
            <person name="Teng J.L."/>
            <person name="Curreem S.O."/>
            <person name="Tsang A.K."/>
            <person name="Fan R.Y."/>
            <person name="Wong G.K."/>
            <person name="Huang Y."/>
            <person name="Loman N.J."/>
            <person name="Snyder L.A."/>
            <person name="Cai J.J."/>
            <person name="Huang J.D."/>
            <person name="Mak W."/>
            <person name="Pallen M.J."/>
            <person name="Lok S."/>
            <person name="Yuen K.Y."/>
        </authorList>
    </citation>
    <scope>NUCLEOTIDE SEQUENCE [LARGE SCALE GENOMIC DNA]</scope>
    <source>
        <strain evidence="1 2">HLHK9</strain>
    </source>
</reference>
<evidence type="ECO:0000313" key="1">
    <source>
        <dbReference type="EMBL" id="ACO75428.1"/>
    </source>
</evidence>
<dbReference type="Proteomes" id="UP000002010">
    <property type="component" value="Chromosome"/>
</dbReference>
<dbReference type="KEGG" id="lhk:LHK_02446"/>
<evidence type="ECO:0000313" key="2">
    <source>
        <dbReference type="Proteomes" id="UP000002010"/>
    </source>
</evidence>
<keyword evidence="2" id="KW-1185">Reference proteome</keyword>
<dbReference type="AlphaFoldDB" id="C1DB89"/>
<dbReference type="STRING" id="557598.LHK_02446"/>
<dbReference type="EMBL" id="CP001154">
    <property type="protein sequence ID" value="ACO75428.1"/>
    <property type="molecule type" value="Genomic_DNA"/>
</dbReference>
<proteinExistence type="predicted"/>
<gene>
    <name evidence="1" type="ordered locus">LHK_02446</name>
</gene>
<sequence>MVGLPTGHVPPRQGAADRSRAAVGAAGGFTGGLPHRQGAAWLGASERPCPGGGPLLSHITDFAVVRRKAGSVPEMPAQFCAAFLTRLFGFIGEIALRRRSHQAPLSFSWFACLASMQGLTCFCSSSRY</sequence>
<dbReference type="HOGENOM" id="CLU_1956833_0_0_4"/>